<dbReference type="RefSeq" id="WP_099863567.1">
    <property type="nucleotide sequence ID" value="NZ_PEOG01000077.1"/>
</dbReference>
<dbReference type="OrthoDB" id="8592387at2"/>
<sequence>MTFTQLVQACALVVGALTFNSALAHGAGEPRHGGIVQVANDVNFELVVDADGATLYLVDHDEPMSSKGISGKLTVLQGAKKVEVDVKEAGDNELRAIGVKIGKGDKVVAVLNNVEGKTATVRFSIK</sequence>
<feature type="signal peptide" evidence="1">
    <location>
        <begin position="1"/>
        <end position="24"/>
    </location>
</feature>
<accession>A0A2G9C445</accession>
<dbReference type="AlphaFoldDB" id="A0A2G9C445"/>
<proteinExistence type="predicted"/>
<evidence type="ECO:0000313" key="3">
    <source>
        <dbReference type="Proteomes" id="UP000231501"/>
    </source>
</evidence>
<gene>
    <name evidence="2" type="ORF">CS062_21235</name>
</gene>
<keyword evidence="1" id="KW-0732">Signal</keyword>
<evidence type="ECO:0000256" key="1">
    <source>
        <dbReference type="SAM" id="SignalP"/>
    </source>
</evidence>
<organism evidence="2 3">
    <name type="scientific">Roseateles chitinivorans</name>
    <dbReference type="NCBI Taxonomy" id="2917965"/>
    <lineage>
        <taxon>Bacteria</taxon>
        <taxon>Pseudomonadati</taxon>
        <taxon>Pseudomonadota</taxon>
        <taxon>Betaproteobacteria</taxon>
        <taxon>Burkholderiales</taxon>
        <taxon>Sphaerotilaceae</taxon>
        <taxon>Roseateles</taxon>
    </lineage>
</organism>
<keyword evidence="3" id="KW-1185">Reference proteome</keyword>
<feature type="chain" id="PRO_5013909990" evidence="1">
    <location>
        <begin position="25"/>
        <end position="126"/>
    </location>
</feature>
<evidence type="ECO:0000313" key="2">
    <source>
        <dbReference type="EMBL" id="PIM51158.1"/>
    </source>
</evidence>
<dbReference type="EMBL" id="PEOG01000077">
    <property type="protein sequence ID" value="PIM51158.1"/>
    <property type="molecule type" value="Genomic_DNA"/>
</dbReference>
<comment type="caution">
    <text evidence="2">The sequence shown here is derived from an EMBL/GenBank/DDBJ whole genome shotgun (WGS) entry which is preliminary data.</text>
</comment>
<reference evidence="2 3" key="1">
    <citation type="submission" date="2017-11" db="EMBL/GenBank/DDBJ databases">
        <title>Draft genome sequence of Mitsuaria sp. HWN-4.</title>
        <authorList>
            <person name="Gundlapally S.R."/>
        </authorList>
    </citation>
    <scope>NUCLEOTIDE SEQUENCE [LARGE SCALE GENOMIC DNA]</scope>
    <source>
        <strain evidence="2 3">HWN-4</strain>
    </source>
</reference>
<name>A0A2G9C445_9BURK</name>
<protein>
    <submittedName>
        <fullName evidence="2">Uncharacterized protein</fullName>
    </submittedName>
</protein>
<dbReference type="Proteomes" id="UP000231501">
    <property type="component" value="Unassembled WGS sequence"/>
</dbReference>